<evidence type="ECO:0000256" key="5">
    <source>
        <dbReference type="ARBA" id="ARBA00023136"/>
    </source>
</evidence>
<dbReference type="EMBL" id="CP138335">
    <property type="protein sequence ID" value="XBW08442.1"/>
    <property type="molecule type" value="Genomic_DNA"/>
</dbReference>
<dbReference type="Pfam" id="PF04138">
    <property type="entry name" value="GtrA_DPMS_TM"/>
    <property type="match status" value="1"/>
</dbReference>
<sequence length="157" mass="16964">MRKNLEQFIRFGMVGVVNTGVYYAFYRVWLLILPYLAAHVLAWALATLISFYLNAYFTFKVRPTLKKLLAFPLSSLVNLAISTVVSAILVSGMDVSDKWGTLIGGIIAVPFTFLVVRLIFVRPAASTQAPAATAGESPAAAPEPTPAPAQTEGETTI</sequence>
<evidence type="ECO:0000256" key="1">
    <source>
        <dbReference type="ARBA" id="ARBA00004141"/>
    </source>
</evidence>
<evidence type="ECO:0000256" key="4">
    <source>
        <dbReference type="ARBA" id="ARBA00022989"/>
    </source>
</evidence>
<dbReference type="RefSeq" id="WP_350258641.1">
    <property type="nucleotide sequence ID" value="NZ_CP138335.1"/>
</dbReference>
<evidence type="ECO:0000256" key="6">
    <source>
        <dbReference type="SAM" id="MobiDB-lite"/>
    </source>
</evidence>
<reference evidence="9" key="1">
    <citation type="submission" date="2023-11" db="EMBL/GenBank/DDBJ databases">
        <title>Scrofimicrobium hongkongense sp. nov., isolated from a patient with peritonitis.</title>
        <authorList>
            <person name="Lao H.Y."/>
            <person name="Wong A.Y.P."/>
            <person name="Ng T.L."/>
            <person name="Wong R.Y.L."/>
            <person name="Yau M.C.Y."/>
            <person name="Lam J.Y.W."/>
            <person name="Siu G.K.H."/>
        </authorList>
    </citation>
    <scope>NUCLEOTIDE SEQUENCE</scope>
    <source>
        <strain evidence="9">R131</strain>
    </source>
</reference>
<dbReference type="KEGG" id="sapp:SAC06_02485"/>
<protein>
    <submittedName>
        <fullName evidence="9">GtrA family protein</fullName>
    </submittedName>
</protein>
<feature type="domain" description="GtrA/DPMS transmembrane" evidence="8">
    <location>
        <begin position="10"/>
        <end position="119"/>
    </location>
</feature>
<proteinExistence type="inferred from homology"/>
<evidence type="ECO:0000256" key="3">
    <source>
        <dbReference type="ARBA" id="ARBA00022692"/>
    </source>
</evidence>
<dbReference type="AlphaFoldDB" id="A0AAU7VAQ9"/>
<evidence type="ECO:0000259" key="8">
    <source>
        <dbReference type="Pfam" id="PF04138"/>
    </source>
</evidence>
<dbReference type="GO" id="GO:0005886">
    <property type="term" value="C:plasma membrane"/>
    <property type="evidence" value="ECO:0007669"/>
    <property type="project" value="TreeGrafter"/>
</dbReference>
<feature type="transmembrane region" description="Helical" evidence="7">
    <location>
        <begin position="32"/>
        <end position="57"/>
    </location>
</feature>
<keyword evidence="5 7" id="KW-0472">Membrane</keyword>
<feature type="transmembrane region" description="Helical" evidence="7">
    <location>
        <begin position="7"/>
        <end position="26"/>
    </location>
</feature>
<accession>A0AAU7VAQ9</accession>
<dbReference type="PANTHER" id="PTHR38459">
    <property type="entry name" value="PROPHAGE BACTOPRENOL-LINKED GLUCOSE TRANSLOCASE HOMOLOG"/>
    <property type="match status" value="1"/>
</dbReference>
<dbReference type="InterPro" id="IPR051401">
    <property type="entry name" value="GtrA_CellWall_Glycosyl"/>
</dbReference>
<feature type="region of interest" description="Disordered" evidence="6">
    <location>
        <begin position="132"/>
        <end position="157"/>
    </location>
</feature>
<evidence type="ECO:0000256" key="7">
    <source>
        <dbReference type="SAM" id="Phobius"/>
    </source>
</evidence>
<feature type="compositionally biased region" description="Low complexity" evidence="6">
    <location>
        <begin position="148"/>
        <end position="157"/>
    </location>
</feature>
<organism evidence="9">
    <name type="scientific">Scrofimicrobium appendicitidis</name>
    <dbReference type="NCBI Taxonomy" id="3079930"/>
    <lineage>
        <taxon>Bacteria</taxon>
        <taxon>Bacillati</taxon>
        <taxon>Actinomycetota</taxon>
        <taxon>Actinomycetes</taxon>
        <taxon>Actinomycetales</taxon>
        <taxon>Actinomycetaceae</taxon>
        <taxon>Scrofimicrobium</taxon>
    </lineage>
</organism>
<gene>
    <name evidence="9" type="ORF">SAC06_02485</name>
</gene>
<evidence type="ECO:0000256" key="2">
    <source>
        <dbReference type="ARBA" id="ARBA00009399"/>
    </source>
</evidence>
<name>A0AAU7VAQ9_9ACTO</name>
<feature type="transmembrane region" description="Helical" evidence="7">
    <location>
        <begin position="99"/>
        <end position="120"/>
    </location>
</feature>
<keyword evidence="4 7" id="KW-1133">Transmembrane helix</keyword>
<dbReference type="PANTHER" id="PTHR38459:SF1">
    <property type="entry name" value="PROPHAGE BACTOPRENOL-LINKED GLUCOSE TRANSLOCASE HOMOLOG"/>
    <property type="match status" value="1"/>
</dbReference>
<feature type="transmembrane region" description="Helical" evidence="7">
    <location>
        <begin position="69"/>
        <end position="93"/>
    </location>
</feature>
<comment type="subcellular location">
    <subcellularLocation>
        <location evidence="1">Membrane</location>
        <topology evidence="1">Multi-pass membrane protein</topology>
    </subcellularLocation>
</comment>
<comment type="similarity">
    <text evidence="2">Belongs to the GtrA family.</text>
</comment>
<dbReference type="GO" id="GO:0000271">
    <property type="term" value="P:polysaccharide biosynthetic process"/>
    <property type="evidence" value="ECO:0007669"/>
    <property type="project" value="InterPro"/>
</dbReference>
<evidence type="ECO:0000313" key="9">
    <source>
        <dbReference type="EMBL" id="XBW08442.1"/>
    </source>
</evidence>
<keyword evidence="3 7" id="KW-0812">Transmembrane</keyword>
<dbReference type="InterPro" id="IPR007267">
    <property type="entry name" value="GtrA_DPMS_TM"/>
</dbReference>